<dbReference type="PIRSF" id="PIRSF017082">
    <property type="entry name" value="YflP"/>
    <property type="match status" value="1"/>
</dbReference>
<dbReference type="AlphaFoldDB" id="A0A1W6Z3E8"/>
<dbReference type="Pfam" id="PF03401">
    <property type="entry name" value="TctC"/>
    <property type="match status" value="1"/>
</dbReference>
<feature type="chain" id="PRO_5012077314" evidence="2">
    <location>
        <begin position="23"/>
        <end position="340"/>
    </location>
</feature>
<dbReference type="InterPro" id="IPR042100">
    <property type="entry name" value="Bug_dom1"/>
</dbReference>
<comment type="similarity">
    <text evidence="1">Belongs to the UPF0065 (bug) family.</text>
</comment>
<proteinExistence type="inferred from homology"/>
<dbReference type="SUPFAM" id="SSF53850">
    <property type="entry name" value="Periplasmic binding protein-like II"/>
    <property type="match status" value="1"/>
</dbReference>
<accession>A0A1W6Z3E8</accession>
<evidence type="ECO:0000313" key="3">
    <source>
        <dbReference type="EMBL" id="ARP87882.1"/>
    </source>
</evidence>
<dbReference type="EMBL" id="CP021109">
    <property type="protein sequence ID" value="ARP87882.1"/>
    <property type="molecule type" value="Genomic_DNA"/>
</dbReference>
<feature type="signal peptide" evidence="2">
    <location>
        <begin position="1"/>
        <end position="22"/>
    </location>
</feature>
<protein>
    <submittedName>
        <fullName evidence="3">ABC transporter substrate-binding protein</fullName>
    </submittedName>
</protein>
<dbReference type="Gene3D" id="3.40.190.150">
    <property type="entry name" value="Bordetella uptake gene, domain 1"/>
    <property type="match status" value="1"/>
</dbReference>
<gene>
    <name evidence="3" type="ORF">CAL13_17930</name>
</gene>
<sequence length="340" mass="35020">MRGRGALVLSLAAAMLAAGLGAAGGQSRESAKPGAHAAETAADFPSRPITIIVTFPPGGGTDLLARKLGAALQQDLGQPVVVENRPGASGNIGAREVAQAAPDGYTLLMVNSSYAINPGVFRDLPFSPRHDLKAVVNVAFVPSVVAAAAHSPYRNLSDALASAGRDGKPAAYASCGNGTPQHLAGEMLRIASERPLQHVPYRGCGPALTDVLSGQVDMGIVTASSAAPFLAAGRLRALAVTSPRRSELMPDVPTVAEQGYPGYSLDQWHGLLAPAGTPAPVVGRLNAAVAAIMKRPETQDALRQLGYSPTASTPEAFQRLIDADIDRFAALTARMGLRAD</sequence>
<keyword evidence="4" id="KW-1185">Reference proteome</keyword>
<evidence type="ECO:0000256" key="1">
    <source>
        <dbReference type="ARBA" id="ARBA00006987"/>
    </source>
</evidence>
<dbReference type="InterPro" id="IPR005064">
    <property type="entry name" value="BUG"/>
</dbReference>
<dbReference type="Gene3D" id="3.40.190.10">
    <property type="entry name" value="Periplasmic binding protein-like II"/>
    <property type="match status" value="1"/>
</dbReference>
<keyword evidence="2" id="KW-0732">Signal</keyword>
<name>A0A1W6Z3E8_9BORD</name>
<evidence type="ECO:0000313" key="4">
    <source>
        <dbReference type="Proteomes" id="UP000194139"/>
    </source>
</evidence>
<dbReference type="PANTHER" id="PTHR42928:SF5">
    <property type="entry name" value="BLR1237 PROTEIN"/>
    <property type="match status" value="1"/>
</dbReference>
<dbReference type="CDD" id="cd13578">
    <property type="entry name" value="PBP2_Bug27"/>
    <property type="match status" value="1"/>
</dbReference>
<reference evidence="3 4" key="1">
    <citation type="submission" date="2017-05" db="EMBL/GenBank/DDBJ databases">
        <title>Complete and WGS of Bordetella genogroups.</title>
        <authorList>
            <person name="Spilker T."/>
            <person name="LiPuma J."/>
        </authorList>
    </citation>
    <scope>NUCLEOTIDE SEQUENCE [LARGE SCALE GENOMIC DNA]</scope>
    <source>
        <strain evidence="3 4">AU17164</strain>
    </source>
</reference>
<organism evidence="3 4">
    <name type="scientific">Bordetella genomosp. 9</name>
    <dbReference type="NCBI Taxonomy" id="1416803"/>
    <lineage>
        <taxon>Bacteria</taxon>
        <taxon>Pseudomonadati</taxon>
        <taxon>Pseudomonadota</taxon>
        <taxon>Betaproteobacteria</taxon>
        <taxon>Burkholderiales</taxon>
        <taxon>Alcaligenaceae</taxon>
        <taxon>Bordetella</taxon>
    </lineage>
</organism>
<dbReference type="PANTHER" id="PTHR42928">
    <property type="entry name" value="TRICARBOXYLATE-BINDING PROTEIN"/>
    <property type="match status" value="1"/>
</dbReference>
<evidence type="ECO:0000256" key="2">
    <source>
        <dbReference type="SAM" id="SignalP"/>
    </source>
</evidence>
<dbReference type="Proteomes" id="UP000194139">
    <property type="component" value="Chromosome"/>
</dbReference>